<proteinExistence type="predicted"/>
<protein>
    <submittedName>
        <fullName evidence="2">Uncharacterized protein</fullName>
    </submittedName>
</protein>
<dbReference type="Proteomes" id="UP000265691">
    <property type="component" value="Unassembled WGS sequence"/>
</dbReference>
<dbReference type="EMBL" id="NRHC01000076">
    <property type="protein sequence ID" value="RIY31844.1"/>
    <property type="molecule type" value="Genomic_DNA"/>
</dbReference>
<feature type="coiled-coil region" evidence="1">
    <location>
        <begin position="4"/>
        <end position="38"/>
    </location>
</feature>
<keyword evidence="3" id="KW-1185">Reference proteome</keyword>
<comment type="caution">
    <text evidence="2">The sequence shown here is derived from an EMBL/GenBank/DDBJ whole genome shotgun (WGS) entry which is preliminary data.</text>
</comment>
<evidence type="ECO:0000256" key="1">
    <source>
        <dbReference type="SAM" id="Coils"/>
    </source>
</evidence>
<reference evidence="2 3" key="1">
    <citation type="submission" date="2017-08" db="EMBL/GenBank/DDBJ databases">
        <title>Reclassification of Bisgaard taxon 37 and 44.</title>
        <authorList>
            <person name="Christensen H."/>
        </authorList>
    </citation>
    <scope>NUCLEOTIDE SEQUENCE [LARGE SCALE GENOMIC DNA]</scope>
    <source>
        <strain evidence="2 3">B96_3</strain>
    </source>
</reference>
<dbReference type="AlphaFoldDB" id="A0A3A1Y707"/>
<accession>A0A3A1Y707</accession>
<organism evidence="2 3">
    <name type="scientific">Psittacicella hinzii</name>
    <dbReference type="NCBI Taxonomy" id="2028575"/>
    <lineage>
        <taxon>Bacteria</taxon>
        <taxon>Pseudomonadati</taxon>
        <taxon>Pseudomonadota</taxon>
        <taxon>Gammaproteobacteria</taxon>
        <taxon>Pasteurellales</taxon>
        <taxon>Psittacicellaceae</taxon>
        <taxon>Psittacicella</taxon>
    </lineage>
</organism>
<sequence>MCDNKNHNHTLEELEAGVKEQLEEVAELLNEGAEEEQLPYHDIVPTEKTFSSNQEIEYIPLLIKSLEDIRNAPDSTLSCEFLELQEVVRQFRKSFKATLLDHPKICECHVEGAIFSWACYNELDGFPIFIDTLKVLSEEEENGDLEPWLTQEFLDQCQSLRRAMVEFIELRGENFKAYNLLQSFLDLESEEKGEPMSILHLMSEFFYSFMSYTYATLELDYDSLTPAQQETFGDFVQFIQMFTQETDITSYLYIRQMFNDPHQVEFFNLEFDLESVFPNNLQAHVLMAQIAVEAYIKGIEYNSNILDFTNYFFPARVIREKVYQS</sequence>
<evidence type="ECO:0000313" key="3">
    <source>
        <dbReference type="Proteomes" id="UP000265691"/>
    </source>
</evidence>
<dbReference type="RefSeq" id="WP_119525458.1">
    <property type="nucleotide sequence ID" value="NZ_NRHC01000076.1"/>
</dbReference>
<gene>
    <name evidence="2" type="ORF">CKF54_05985</name>
</gene>
<keyword evidence="1" id="KW-0175">Coiled coil</keyword>
<evidence type="ECO:0000313" key="2">
    <source>
        <dbReference type="EMBL" id="RIY31844.1"/>
    </source>
</evidence>
<name>A0A3A1Y707_9GAMM</name>